<dbReference type="InterPro" id="IPR036291">
    <property type="entry name" value="NAD(P)-bd_dom_sf"/>
</dbReference>
<dbReference type="RefSeq" id="XP_020427144.1">
    <property type="nucleotide sequence ID" value="XM_020582444.1"/>
</dbReference>
<accession>D3BU76</accession>
<protein>
    <submittedName>
        <fullName evidence="1">Uncharacterized protein</fullName>
    </submittedName>
</protein>
<evidence type="ECO:0000313" key="1">
    <source>
        <dbReference type="EMBL" id="EFA75010.1"/>
    </source>
</evidence>
<dbReference type="AlphaFoldDB" id="D3BU76"/>
<proteinExistence type="predicted"/>
<dbReference type="InterPro" id="IPR002347">
    <property type="entry name" value="SDR_fam"/>
</dbReference>
<dbReference type="GeneID" id="31367163"/>
<sequence>MELPNSKTALNAFTVMLAKELAADGFKVHSVAPGFVKTPMNNFTGELEPEVADNIIYEAAIKDNDTGRFLGSSFIFNSFNDTATIFYRTTTFDTAMNRLDDHNRK</sequence>
<dbReference type="InParanoid" id="D3BU76"/>
<name>D3BU76_HETP5</name>
<gene>
    <name evidence="1" type="ORF">PPL_11695</name>
</gene>
<dbReference type="Proteomes" id="UP000001396">
    <property type="component" value="Unassembled WGS sequence"/>
</dbReference>
<evidence type="ECO:0000313" key="2">
    <source>
        <dbReference type="Proteomes" id="UP000001396"/>
    </source>
</evidence>
<comment type="caution">
    <text evidence="1">The sequence shown here is derived from an EMBL/GenBank/DDBJ whole genome shotgun (WGS) entry which is preliminary data.</text>
</comment>
<dbReference type="SUPFAM" id="SSF51735">
    <property type="entry name" value="NAD(P)-binding Rossmann-fold domains"/>
    <property type="match status" value="1"/>
</dbReference>
<organism evidence="1 2">
    <name type="scientific">Heterostelium pallidum (strain ATCC 26659 / Pp 5 / PN500)</name>
    <name type="common">Cellular slime mold</name>
    <name type="synonym">Polysphondylium pallidum</name>
    <dbReference type="NCBI Taxonomy" id="670386"/>
    <lineage>
        <taxon>Eukaryota</taxon>
        <taxon>Amoebozoa</taxon>
        <taxon>Evosea</taxon>
        <taxon>Eumycetozoa</taxon>
        <taxon>Dictyostelia</taxon>
        <taxon>Acytosteliales</taxon>
        <taxon>Acytosteliaceae</taxon>
        <taxon>Heterostelium</taxon>
    </lineage>
</organism>
<dbReference type="Pfam" id="PF13561">
    <property type="entry name" value="adh_short_C2"/>
    <property type="match status" value="1"/>
</dbReference>
<dbReference type="PRINTS" id="PR00081">
    <property type="entry name" value="GDHRDH"/>
</dbReference>
<dbReference type="Gene3D" id="3.40.50.720">
    <property type="entry name" value="NAD(P)-binding Rossmann-like Domain"/>
    <property type="match status" value="1"/>
</dbReference>
<dbReference type="EMBL" id="ADBJ01000059">
    <property type="protein sequence ID" value="EFA75010.1"/>
    <property type="molecule type" value="Genomic_DNA"/>
</dbReference>
<reference evidence="1 2" key="1">
    <citation type="journal article" date="2011" name="Genome Res.">
        <title>Phylogeny-wide analysis of social amoeba genomes highlights ancient origins for complex intercellular communication.</title>
        <authorList>
            <person name="Heidel A.J."/>
            <person name="Lawal H.M."/>
            <person name="Felder M."/>
            <person name="Schilde C."/>
            <person name="Helps N.R."/>
            <person name="Tunggal B."/>
            <person name="Rivero F."/>
            <person name="John U."/>
            <person name="Schleicher M."/>
            <person name="Eichinger L."/>
            <person name="Platzer M."/>
            <person name="Noegel A.A."/>
            <person name="Schaap P."/>
            <person name="Gloeckner G."/>
        </authorList>
    </citation>
    <scope>NUCLEOTIDE SEQUENCE [LARGE SCALE GENOMIC DNA]</scope>
    <source>
        <strain evidence="2">ATCC 26659 / Pp 5 / PN500</strain>
    </source>
</reference>
<keyword evidence="2" id="KW-1185">Reference proteome</keyword>